<evidence type="ECO:0000313" key="1">
    <source>
        <dbReference type="EMBL" id="KAJ0007836.1"/>
    </source>
</evidence>
<evidence type="ECO:0000313" key="2">
    <source>
        <dbReference type="Proteomes" id="UP001163603"/>
    </source>
</evidence>
<proteinExistence type="predicted"/>
<keyword evidence="2" id="KW-1185">Reference proteome</keyword>
<protein>
    <submittedName>
        <fullName evidence="1">Uncharacterized protein</fullName>
    </submittedName>
</protein>
<dbReference type="Proteomes" id="UP001163603">
    <property type="component" value="Chromosome 15"/>
</dbReference>
<gene>
    <name evidence="1" type="ORF">Pint_29025</name>
</gene>
<reference evidence="2" key="1">
    <citation type="journal article" date="2023" name="G3 (Bethesda)">
        <title>Genome assembly and association tests identify interacting loci associated with vigor, precocity, and sex in interspecific pistachio rootstocks.</title>
        <authorList>
            <person name="Palmer W."/>
            <person name="Jacygrad E."/>
            <person name="Sagayaradj S."/>
            <person name="Cavanaugh K."/>
            <person name="Han R."/>
            <person name="Bertier L."/>
            <person name="Beede B."/>
            <person name="Kafkas S."/>
            <person name="Golino D."/>
            <person name="Preece J."/>
            <person name="Michelmore R."/>
        </authorList>
    </citation>
    <scope>NUCLEOTIDE SEQUENCE [LARGE SCALE GENOMIC DNA]</scope>
</reference>
<sequence>MVNSEKTQQLSYLRNNNFSKLHDCVIGYIFSFLPIDDILRTSILSKRWKSFWTSILDVVFDETKYKLRSNMRISFFHSIETILDLHSAPCIRKFSLILKDDSIGPFRVNSWVSTAISRKVQELDLSLDFSIVLPDSLFTSESLNILKLNFGFKVPLSIQLPNLKTLHIRVRDNLSQLLEKLFSSCPVIQELALHIDRLNNSEKITISSPTLKTLLVVCCDSSLRELEDFVMTIYAEKLSYLKFINCAIMKVLPCNLSSLHYAYIDEQTSIHGVKEIMVQHAINLLGGIHYVKFLTLSNDILEYLSYEENLQFYLPEFHWLTHLKVIWGELDYTNHQVLNTILQKSPNVESLEIPQVVI</sequence>
<accession>A0ACC0X281</accession>
<comment type="caution">
    <text evidence="1">The sequence shown here is derived from an EMBL/GenBank/DDBJ whole genome shotgun (WGS) entry which is preliminary data.</text>
</comment>
<name>A0ACC0X281_9ROSI</name>
<dbReference type="EMBL" id="CM047750">
    <property type="protein sequence ID" value="KAJ0007836.1"/>
    <property type="molecule type" value="Genomic_DNA"/>
</dbReference>
<organism evidence="1 2">
    <name type="scientific">Pistacia integerrima</name>
    <dbReference type="NCBI Taxonomy" id="434235"/>
    <lineage>
        <taxon>Eukaryota</taxon>
        <taxon>Viridiplantae</taxon>
        <taxon>Streptophyta</taxon>
        <taxon>Embryophyta</taxon>
        <taxon>Tracheophyta</taxon>
        <taxon>Spermatophyta</taxon>
        <taxon>Magnoliopsida</taxon>
        <taxon>eudicotyledons</taxon>
        <taxon>Gunneridae</taxon>
        <taxon>Pentapetalae</taxon>
        <taxon>rosids</taxon>
        <taxon>malvids</taxon>
        <taxon>Sapindales</taxon>
        <taxon>Anacardiaceae</taxon>
        <taxon>Pistacia</taxon>
    </lineage>
</organism>